<evidence type="ECO:0000259" key="1">
    <source>
        <dbReference type="Pfam" id="PF01636"/>
    </source>
</evidence>
<organism evidence="2 3">
    <name type="scientific">Alectoria fallacina</name>
    <dbReference type="NCBI Taxonomy" id="1903189"/>
    <lineage>
        <taxon>Eukaryota</taxon>
        <taxon>Fungi</taxon>
        <taxon>Dikarya</taxon>
        <taxon>Ascomycota</taxon>
        <taxon>Pezizomycotina</taxon>
        <taxon>Lecanoromycetes</taxon>
        <taxon>OSLEUM clade</taxon>
        <taxon>Lecanoromycetidae</taxon>
        <taxon>Lecanorales</taxon>
        <taxon>Lecanorineae</taxon>
        <taxon>Parmeliaceae</taxon>
        <taxon>Alectoria</taxon>
    </lineage>
</organism>
<dbReference type="EMBL" id="CAJPDR010000056">
    <property type="protein sequence ID" value="CAF9912639.1"/>
    <property type="molecule type" value="Genomic_DNA"/>
</dbReference>
<dbReference type="PANTHER" id="PTHR21310:SF15">
    <property type="entry name" value="AMINOGLYCOSIDE PHOSPHOTRANSFERASE DOMAIN-CONTAINING PROTEIN"/>
    <property type="match status" value="1"/>
</dbReference>
<gene>
    <name evidence="2" type="ORF">ALECFALPRED_008232</name>
</gene>
<proteinExistence type="predicted"/>
<dbReference type="AlphaFoldDB" id="A0A8H3IGC1"/>
<dbReference type="SUPFAM" id="SSF56112">
    <property type="entry name" value="Protein kinase-like (PK-like)"/>
    <property type="match status" value="1"/>
</dbReference>
<dbReference type="Pfam" id="PF01636">
    <property type="entry name" value="APH"/>
    <property type="match status" value="1"/>
</dbReference>
<dbReference type="Gene3D" id="3.90.1200.10">
    <property type="match status" value="1"/>
</dbReference>
<dbReference type="InterPro" id="IPR011009">
    <property type="entry name" value="Kinase-like_dom_sf"/>
</dbReference>
<sequence length="402" mass="45124">MSDFAPNTKSDVPITRKCLSTRKALRDILKNALPAIEGNHNIDSDDIAIEDVQVDFFAEGGYNYLWLVSFSSKLSGQNFATSLYKAILREPNDDALLPWQMENEVAHLTFIAKNYPSIPVPKVYAYDLGESGNEPFIMMEYIDGQPLSSAWTTYSEDEKLAAARQVAQMIVEMSEITFHCIGGLTLTHDKGPTVEGVKLFRGRDKFHSPDCYDIGPYHSTHAYVLAYYDKEIYYYIHAPESDFDEGYFDVVSKDVFVKSLQETRDRLALSPSTFLPEQPYTLVHNDINGRNIMMRDKKIVAVLDWEFAGSYPLSEMLEGRGVDMLEMVDDETAEENSAWSLRVDRLVAEVARARGWDEERVKLLVGSGNEELGLARMEMVPDFCCEGGSESGAGNGAENDTG</sequence>
<dbReference type="OrthoDB" id="2906425at2759"/>
<dbReference type="PANTHER" id="PTHR21310">
    <property type="entry name" value="AMINOGLYCOSIDE PHOSPHOTRANSFERASE-RELATED-RELATED"/>
    <property type="match status" value="1"/>
</dbReference>
<name>A0A8H3IGC1_9LECA</name>
<protein>
    <recommendedName>
        <fullName evidence="1">Aminoglycoside phosphotransferase domain-containing protein</fullName>
    </recommendedName>
</protein>
<dbReference type="InterPro" id="IPR002575">
    <property type="entry name" value="Aminoglycoside_PTrfase"/>
</dbReference>
<evidence type="ECO:0000313" key="3">
    <source>
        <dbReference type="Proteomes" id="UP000664203"/>
    </source>
</evidence>
<comment type="caution">
    <text evidence="2">The sequence shown here is derived from an EMBL/GenBank/DDBJ whole genome shotgun (WGS) entry which is preliminary data.</text>
</comment>
<keyword evidence="3" id="KW-1185">Reference proteome</keyword>
<dbReference type="Proteomes" id="UP000664203">
    <property type="component" value="Unassembled WGS sequence"/>
</dbReference>
<dbReference type="InterPro" id="IPR051678">
    <property type="entry name" value="AGP_Transferase"/>
</dbReference>
<feature type="domain" description="Aminoglycoside phosphotransferase" evidence="1">
    <location>
        <begin position="70"/>
        <end position="313"/>
    </location>
</feature>
<accession>A0A8H3IGC1</accession>
<evidence type="ECO:0000313" key="2">
    <source>
        <dbReference type="EMBL" id="CAF9912639.1"/>
    </source>
</evidence>
<reference evidence="2" key="1">
    <citation type="submission" date="2021-03" db="EMBL/GenBank/DDBJ databases">
        <authorList>
            <person name="Tagirdzhanova G."/>
        </authorList>
    </citation>
    <scope>NUCLEOTIDE SEQUENCE</scope>
</reference>